<evidence type="ECO:0000313" key="2">
    <source>
        <dbReference type="Proteomes" id="UP000292447"/>
    </source>
</evidence>
<accession>A0A4P6XR70</accession>
<dbReference type="AlphaFoldDB" id="A0A4P6XR70"/>
<proteinExistence type="predicted"/>
<reference evidence="2" key="1">
    <citation type="submission" date="2019-03" db="EMBL/GenBank/DDBJ databases">
        <title>Snf2 controls pulcherriminic acid biosynthesis and connects pigmentation and antifungal activity of the yeast Metschnikowia pulcherrima.</title>
        <authorList>
            <person name="Gore-Lloyd D."/>
            <person name="Sumann I."/>
            <person name="Brachmann A.O."/>
            <person name="Schneeberger K."/>
            <person name="Ortiz-Merino R.A."/>
            <person name="Moreno-Beltran M."/>
            <person name="Schlaefli M."/>
            <person name="Kirner P."/>
            <person name="Santos Kron A."/>
            <person name="Wolfe K.H."/>
            <person name="Piel J."/>
            <person name="Ahrens C.H."/>
            <person name="Henk D."/>
            <person name="Freimoser F.M."/>
        </authorList>
    </citation>
    <scope>NUCLEOTIDE SEQUENCE [LARGE SCALE GENOMIC DNA]</scope>
    <source>
        <strain evidence="2">APC 1.2</strain>
    </source>
</reference>
<dbReference type="EMBL" id="CP034460">
    <property type="protein sequence ID" value="QBM90057.1"/>
    <property type="molecule type" value="Genomic_DNA"/>
</dbReference>
<name>A0A4P6XR70_9ASCO</name>
<evidence type="ECO:0000313" key="1">
    <source>
        <dbReference type="EMBL" id="QBM90057.1"/>
    </source>
</evidence>
<sequence>MSDTVKNIATSVAGSLGGNKVADGLHLGNGGHMASGIAGSILAGDAERKAEEEKNKH</sequence>
<dbReference type="Proteomes" id="UP000292447">
    <property type="component" value="Chromosome V"/>
</dbReference>
<protein>
    <submittedName>
        <fullName evidence="1">Uncharacterized protein</fullName>
    </submittedName>
</protein>
<keyword evidence="2" id="KW-1185">Reference proteome</keyword>
<gene>
    <name evidence="1" type="ORF">METSCH_E02960</name>
</gene>
<organism evidence="1 2">
    <name type="scientific">Metschnikowia aff. pulcherrima</name>
    <dbReference type="NCBI Taxonomy" id="2163413"/>
    <lineage>
        <taxon>Eukaryota</taxon>
        <taxon>Fungi</taxon>
        <taxon>Dikarya</taxon>
        <taxon>Ascomycota</taxon>
        <taxon>Saccharomycotina</taxon>
        <taxon>Pichiomycetes</taxon>
        <taxon>Metschnikowiaceae</taxon>
        <taxon>Metschnikowia</taxon>
    </lineage>
</organism>